<dbReference type="SUPFAM" id="SSF51905">
    <property type="entry name" value="FAD/NAD(P)-binding domain"/>
    <property type="match status" value="1"/>
</dbReference>
<dbReference type="PANTHER" id="PTHR42784:SF1">
    <property type="entry name" value="PYRANOSE 2-OXIDASE"/>
    <property type="match status" value="1"/>
</dbReference>
<dbReference type="Pfam" id="PF05199">
    <property type="entry name" value="GMC_oxred_C"/>
    <property type="match status" value="1"/>
</dbReference>
<dbReference type="EMBL" id="VWRN01000014">
    <property type="protein sequence ID" value="KAA6130967.1"/>
    <property type="molecule type" value="Genomic_DNA"/>
</dbReference>
<gene>
    <name evidence="9" type="ORF">F1599_02990</name>
</gene>
<keyword evidence="3" id="KW-0285">Flavoprotein</keyword>
<dbReference type="InterPro" id="IPR007867">
    <property type="entry name" value="GMC_OxRtase_C"/>
</dbReference>
<accession>A0A5M8B513</accession>
<feature type="domain" description="Glucose-methanol-choline oxidoreductase C-terminal" evidence="8">
    <location>
        <begin position="417"/>
        <end position="543"/>
    </location>
</feature>
<comment type="similarity">
    <text evidence="2">Belongs to the GMC oxidoreductase family.</text>
</comment>
<dbReference type="GO" id="GO:0016614">
    <property type="term" value="F:oxidoreductase activity, acting on CH-OH group of donors"/>
    <property type="evidence" value="ECO:0007669"/>
    <property type="project" value="InterPro"/>
</dbReference>
<dbReference type="Proteomes" id="UP000324324">
    <property type="component" value="Unassembled WGS sequence"/>
</dbReference>
<comment type="caution">
    <text evidence="9">The sequence shown here is derived from an EMBL/GenBank/DDBJ whole genome shotgun (WGS) entry which is preliminary data.</text>
</comment>
<evidence type="ECO:0000313" key="10">
    <source>
        <dbReference type="Proteomes" id="UP000324324"/>
    </source>
</evidence>
<proteinExistence type="inferred from homology"/>
<name>A0A5M8B513_9BURK</name>
<keyword evidence="5" id="KW-0560">Oxidoreductase</keyword>
<dbReference type="AlphaFoldDB" id="A0A5M8B513"/>
<feature type="domain" description="FAD dependent oxidoreductase" evidence="7">
    <location>
        <begin position="16"/>
        <end position="262"/>
    </location>
</feature>
<protein>
    <submittedName>
        <fullName evidence="9">GMC family oxidoreductase</fullName>
    </submittedName>
</protein>
<evidence type="ECO:0000313" key="9">
    <source>
        <dbReference type="EMBL" id="KAA6130967.1"/>
    </source>
</evidence>
<feature type="compositionally biased region" description="Low complexity" evidence="6">
    <location>
        <begin position="559"/>
        <end position="570"/>
    </location>
</feature>
<reference evidence="9 10" key="1">
    <citation type="submission" date="2019-09" db="EMBL/GenBank/DDBJ databases">
        <title>Isolation of a novel species in the genus Cupriavidus from patients with sepsis using whole genome sequencing.</title>
        <authorList>
            <person name="Kweon O.J."/>
            <person name="Lee M.-K."/>
        </authorList>
    </citation>
    <scope>NUCLEOTIDE SEQUENCE [LARGE SCALE GENOMIC DNA]</scope>
    <source>
        <strain evidence="9 10">MKL-01</strain>
    </source>
</reference>
<evidence type="ECO:0000256" key="6">
    <source>
        <dbReference type="SAM" id="MobiDB-lite"/>
    </source>
</evidence>
<evidence type="ECO:0000259" key="8">
    <source>
        <dbReference type="Pfam" id="PF05199"/>
    </source>
</evidence>
<organism evidence="9 10">
    <name type="scientific">Cupriavidus cauae</name>
    <dbReference type="NCBI Taxonomy" id="2608999"/>
    <lineage>
        <taxon>Bacteria</taxon>
        <taxon>Pseudomonadati</taxon>
        <taxon>Pseudomonadota</taxon>
        <taxon>Betaproteobacteria</taxon>
        <taxon>Burkholderiales</taxon>
        <taxon>Burkholderiaceae</taxon>
        <taxon>Cupriavidus</taxon>
    </lineage>
</organism>
<dbReference type="PANTHER" id="PTHR42784">
    <property type="entry name" value="PYRANOSE 2-OXIDASE"/>
    <property type="match status" value="1"/>
</dbReference>
<keyword evidence="10" id="KW-1185">Reference proteome</keyword>
<evidence type="ECO:0000256" key="4">
    <source>
        <dbReference type="ARBA" id="ARBA00022827"/>
    </source>
</evidence>
<evidence type="ECO:0000259" key="7">
    <source>
        <dbReference type="Pfam" id="PF01266"/>
    </source>
</evidence>
<dbReference type="InterPro" id="IPR036188">
    <property type="entry name" value="FAD/NAD-bd_sf"/>
</dbReference>
<dbReference type="InterPro" id="IPR006076">
    <property type="entry name" value="FAD-dep_OxRdtase"/>
</dbReference>
<dbReference type="RefSeq" id="WP_150082183.1">
    <property type="nucleotide sequence ID" value="NZ_VWRN01000014.1"/>
</dbReference>
<dbReference type="InterPro" id="IPR051473">
    <property type="entry name" value="P2Ox-like"/>
</dbReference>
<keyword evidence="4" id="KW-0274">FAD</keyword>
<dbReference type="Pfam" id="PF01266">
    <property type="entry name" value="DAO"/>
    <property type="match status" value="1"/>
</dbReference>
<evidence type="ECO:0000256" key="1">
    <source>
        <dbReference type="ARBA" id="ARBA00001974"/>
    </source>
</evidence>
<evidence type="ECO:0000256" key="3">
    <source>
        <dbReference type="ARBA" id="ARBA00022630"/>
    </source>
</evidence>
<dbReference type="Gene3D" id="3.50.50.60">
    <property type="entry name" value="FAD/NAD(P)-binding domain"/>
    <property type="match status" value="2"/>
</dbReference>
<sequence>MVLRPPSHQASLRTTVCVVGSGPAGITCAMELARRGIAVMLVESGGETFQDEAQAMCDAELADARRHATMQDAVRRAFGGTSWLWGGRCIPFDPIDFEPRDYAPGTAWPIRYEELSPYYARACEYTNCGQPAFTLDRLAAESASRPITARFQPGDVIASDLERWSGEPNFARRYRDWFEREPSVQLLLGATCVDIEPSGDREHVASIVVARGAARTRIVADHFVLACGGLEATRLLLNVNARHGDRLGNRSGLLGRHYMGHISGKIASVRFDSEAARTIYHFERDAQGFYARRRFTVPARVQREQQLLNTAMWLDNHPPADPAHGNGILSFAYLALCTPVISRYLAPPAIAKLVANASARKDRGAHVRNVCKDLAKIATFVPPFVYRRYFARPRLPGFFLPSPNNVYALHYHAEQLPSRESRVTLAETADCHGMRRLRIDLRYQHADADSVVRCHALLDRHLRKTGAGRLEYWMPEAERVDAVLAQAADGFHQIGTARMAAHWRDGVVDPRCRVFGTDNLYVASSAVFPSSGQANPTLTIVALSARIADDIAAQLARPNASDAASDTANDTENRNDARMPNDMPTDATPVADRNPPSVEPIDEPVAVATAGAPR</sequence>
<evidence type="ECO:0000256" key="2">
    <source>
        <dbReference type="ARBA" id="ARBA00010790"/>
    </source>
</evidence>
<comment type="cofactor">
    <cofactor evidence="1">
        <name>FAD</name>
        <dbReference type="ChEBI" id="CHEBI:57692"/>
    </cofactor>
</comment>
<evidence type="ECO:0000256" key="5">
    <source>
        <dbReference type="ARBA" id="ARBA00023002"/>
    </source>
</evidence>
<feature type="region of interest" description="Disordered" evidence="6">
    <location>
        <begin position="557"/>
        <end position="614"/>
    </location>
</feature>